<evidence type="ECO:0000256" key="2">
    <source>
        <dbReference type="SAM" id="SignalP"/>
    </source>
</evidence>
<accession>A0ABT6C8Z3</accession>
<dbReference type="Proteomes" id="UP001528912">
    <property type="component" value="Unassembled WGS sequence"/>
</dbReference>
<feature type="signal peptide" evidence="2">
    <location>
        <begin position="1"/>
        <end position="20"/>
    </location>
</feature>
<evidence type="ECO:0008006" key="5">
    <source>
        <dbReference type="Google" id="ProtNLM"/>
    </source>
</evidence>
<dbReference type="PROSITE" id="PS51257">
    <property type="entry name" value="PROKAR_LIPOPROTEIN"/>
    <property type="match status" value="1"/>
</dbReference>
<proteinExistence type="predicted"/>
<keyword evidence="4" id="KW-1185">Reference proteome</keyword>
<evidence type="ECO:0000313" key="3">
    <source>
        <dbReference type="EMBL" id="MDF8265343.1"/>
    </source>
</evidence>
<evidence type="ECO:0000313" key="4">
    <source>
        <dbReference type="Proteomes" id="UP001528912"/>
    </source>
</evidence>
<name>A0ABT6C8Z3_9MICO</name>
<comment type="caution">
    <text evidence="3">The sequence shown here is derived from an EMBL/GenBank/DDBJ whole genome shotgun (WGS) entry which is preliminary data.</text>
</comment>
<reference evidence="3 4" key="1">
    <citation type="submission" date="2023-03" db="EMBL/GenBank/DDBJ databases">
        <title>YIM 133296 draft genome.</title>
        <authorList>
            <person name="Xiong L."/>
        </authorList>
    </citation>
    <scope>NUCLEOTIDE SEQUENCE [LARGE SCALE GENOMIC DNA]</scope>
    <source>
        <strain evidence="3 4">YIM 133296</strain>
    </source>
</reference>
<feature type="compositionally biased region" description="Gly residues" evidence="1">
    <location>
        <begin position="63"/>
        <end position="79"/>
    </location>
</feature>
<protein>
    <recommendedName>
        <fullName evidence="5">Lipoprotein</fullName>
    </recommendedName>
</protein>
<sequence length="79" mass="8355">MRRPMALLLVGLTATTLLTAGCGDDRDDCMRSYKEQQRRLTGITPTDAQARNACGRDSSRGYYGSGGSRVRGGGSGVGK</sequence>
<dbReference type="EMBL" id="JAROAV010000033">
    <property type="protein sequence ID" value="MDF8265343.1"/>
    <property type="molecule type" value="Genomic_DNA"/>
</dbReference>
<dbReference type="RefSeq" id="WP_275238797.1">
    <property type="nucleotide sequence ID" value="NZ_JARFJC010000029.1"/>
</dbReference>
<organism evidence="3 4">
    <name type="scientific">Luteipulveratus flavus</name>
    <dbReference type="NCBI Taxonomy" id="3031728"/>
    <lineage>
        <taxon>Bacteria</taxon>
        <taxon>Bacillati</taxon>
        <taxon>Actinomycetota</taxon>
        <taxon>Actinomycetes</taxon>
        <taxon>Micrococcales</taxon>
        <taxon>Dermacoccaceae</taxon>
        <taxon>Luteipulveratus</taxon>
    </lineage>
</organism>
<feature type="region of interest" description="Disordered" evidence="1">
    <location>
        <begin position="43"/>
        <end position="79"/>
    </location>
</feature>
<evidence type="ECO:0000256" key="1">
    <source>
        <dbReference type="SAM" id="MobiDB-lite"/>
    </source>
</evidence>
<gene>
    <name evidence="3" type="ORF">P4R38_13905</name>
</gene>
<keyword evidence="2" id="KW-0732">Signal</keyword>
<feature type="chain" id="PRO_5045171995" description="Lipoprotein" evidence="2">
    <location>
        <begin position="21"/>
        <end position="79"/>
    </location>
</feature>